<keyword evidence="3 7" id="KW-0375">Hydrogen ion transport</keyword>
<dbReference type="NCBIfam" id="NF009967">
    <property type="entry name" value="PRK13430.1"/>
    <property type="match status" value="1"/>
</dbReference>
<keyword evidence="6 7" id="KW-0066">ATP synthesis</keyword>
<dbReference type="HAMAP" id="MF_01416">
    <property type="entry name" value="ATP_synth_delta_bact"/>
    <property type="match status" value="1"/>
</dbReference>
<dbReference type="EMBL" id="CP020715">
    <property type="protein sequence ID" value="ARJ05585.1"/>
    <property type="molecule type" value="Genomic_DNA"/>
</dbReference>
<keyword evidence="9" id="KW-1185">Reference proteome</keyword>
<organism evidence="8 9">
    <name type="scientific">Cnuibacter physcomitrellae</name>
    <dbReference type="NCBI Taxonomy" id="1619308"/>
    <lineage>
        <taxon>Bacteria</taxon>
        <taxon>Bacillati</taxon>
        <taxon>Actinomycetota</taxon>
        <taxon>Actinomycetes</taxon>
        <taxon>Micrococcales</taxon>
        <taxon>Microbacteriaceae</taxon>
        <taxon>Cnuibacter</taxon>
    </lineage>
</organism>
<dbReference type="NCBIfam" id="TIGR01145">
    <property type="entry name" value="ATP_synt_delta"/>
    <property type="match status" value="1"/>
</dbReference>
<keyword evidence="7" id="KW-0139">CF(1)</keyword>
<evidence type="ECO:0000256" key="4">
    <source>
        <dbReference type="ARBA" id="ARBA00023065"/>
    </source>
</evidence>
<dbReference type="PANTHER" id="PTHR11910">
    <property type="entry name" value="ATP SYNTHASE DELTA CHAIN"/>
    <property type="match status" value="1"/>
</dbReference>
<dbReference type="AlphaFoldDB" id="A0A1X9LK45"/>
<evidence type="ECO:0000256" key="3">
    <source>
        <dbReference type="ARBA" id="ARBA00022781"/>
    </source>
</evidence>
<protein>
    <recommendedName>
        <fullName evidence="7">ATP synthase subunit delta</fullName>
    </recommendedName>
    <alternativeName>
        <fullName evidence="7">ATP synthase F(1) sector subunit delta</fullName>
    </alternativeName>
    <alternativeName>
        <fullName evidence="7">F-type ATPase subunit delta</fullName>
        <shortName evidence="7">F-ATPase subunit delta</shortName>
    </alternativeName>
</protein>
<gene>
    <name evidence="7" type="primary">atpH</name>
    <name evidence="8" type="ORF">B5808_10365</name>
</gene>
<accession>A0A1X9LK45</accession>
<evidence type="ECO:0000313" key="9">
    <source>
        <dbReference type="Proteomes" id="UP000192775"/>
    </source>
</evidence>
<dbReference type="GO" id="GO:0005886">
    <property type="term" value="C:plasma membrane"/>
    <property type="evidence" value="ECO:0007669"/>
    <property type="project" value="UniProtKB-SubCell"/>
</dbReference>
<dbReference type="PRINTS" id="PR00125">
    <property type="entry name" value="ATPASEDELTA"/>
</dbReference>
<keyword evidence="2 7" id="KW-0813">Transport</keyword>
<comment type="similarity">
    <text evidence="7">Belongs to the ATPase delta chain family.</text>
</comment>
<keyword evidence="4 7" id="KW-0406">Ion transport</keyword>
<dbReference type="RefSeq" id="WP_085019723.1">
    <property type="nucleotide sequence ID" value="NZ_BMHD01000001.1"/>
</dbReference>
<evidence type="ECO:0000256" key="5">
    <source>
        <dbReference type="ARBA" id="ARBA00023136"/>
    </source>
</evidence>
<comment type="function">
    <text evidence="7">F(1)F(0) ATP synthase produces ATP from ADP in the presence of a proton or sodium gradient. F-type ATPases consist of two structural domains, F(1) containing the extramembraneous catalytic core and F(0) containing the membrane proton channel, linked together by a central stalk and a peripheral stalk. During catalysis, ATP synthesis in the catalytic domain of F(1) is coupled via a rotary mechanism of the central stalk subunits to proton translocation.</text>
</comment>
<keyword evidence="7" id="KW-1003">Cell membrane</keyword>
<dbReference type="KEGG" id="cphy:B5808_10365"/>
<evidence type="ECO:0000256" key="1">
    <source>
        <dbReference type="ARBA" id="ARBA00004370"/>
    </source>
</evidence>
<dbReference type="Pfam" id="PF00213">
    <property type="entry name" value="OSCP"/>
    <property type="match status" value="1"/>
</dbReference>
<proteinExistence type="inferred from homology"/>
<comment type="function">
    <text evidence="7">This protein is part of the stalk that links CF(0) to CF(1). It either transmits conformational changes from CF(0) to CF(1) or is implicated in proton conduction.</text>
</comment>
<evidence type="ECO:0000313" key="8">
    <source>
        <dbReference type="EMBL" id="ARJ05585.1"/>
    </source>
</evidence>
<evidence type="ECO:0000256" key="6">
    <source>
        <dbReference type="ARBA" id="ARBA00023310"/>
    </source>
</evidence>
<evidence type="ECO:0000256" key="7">
    <source>
        <dbReference type="HAMAP-Rule" id="MF_01416"/>
    </source>
</evidence>
<keyword evidence="5 7" id="KW-0472">Membrane</keyword>
<dbReference type="STRING" id="1619308.B5808_10365"/>
<evidence type="ECO:0000256" key="2">
    <source>
        <dbReference type="ARBA" id="ARBA00022448"/>
    </source>
</evidence>
<sequence length="264" mass="27209">MGSATRVALEEAEARLASLASGVDLATGEELFAAGRVIGDSAQLRGALSDPAIDGSAKTALVRRLFGGFGSSSLELLSTIVSSRWSTQSEFLGGIEEIGIRAVAASAPSSAAIDAELFEFGRAVASDAGLELALGSKLGATDQKLALVDRLLRGKASEQTVAIVRQLIGSPRGRRVGELLRYASTVVADQAGSLVATVSSAVPLSEAQLSRLEGVLASQYGRPVRSNAVVDPRVIGGIRIRIGDDVIDGSVATRLNDLRLQLAG</sequence>
<reference evidence="8 9" key="1">
    <citation type="submission" date="2017-04" db="EMBL/GenBank/DDBJ databases">
        <authorList>
            <person name="Afonso C.L."/>
            <person name="Miller P.J."/>
            <person name="Scott M.A."/>
            <person name="Spackman E."/>
            <person name="Goraichik I."/>
            <person name="Dimitrov K.M."/>
            <person name="Suarez D.L."/>
            <person name="Swayne D.E."/>
        </authorList>
    </citation>
    <scope>NUCLEOTIDE SEQUENCE [LARGE SCALE GENOMIC DNA]</scope>
    <source>
        <strain evidence="9">XA(T)</strain>
    </source>
</reference>
<dbReference type="GO" id="GO:0046933">
    <property type="term" value="F:proton-transporting ATP synthase activity, rotational mechanism"/>
    <property type="evidence" value="ECO:0007669"/>
    <property type="project" value="UniProtKB-UniRule"/>
</dbReference>
<name>A0A1X9LK45_9MICO</name>
<dbReference type="Proteomes" id="UP000192775">
    <property type="component" value="Chromosome"/>
</dbReference>
<comment type="subcellular location">
    <subcellularLocation>
        <location evidence="7">Cell membrane</location>
        <topology evidence="7">Peripheral membrane protein</topology>
    </subcellularLocation>
    <subcellularLocation>
        <location evidence="1">Membrane</location>
    </subcellularLocation>
</comment>
<dbReference type="InterPro" id="IPR000711">
    <property type="entry name" value="ATPase_OSCP/dsu"/>
</dbReference>
<dbReference type="GO" id="GO:0045259">
    <property type="term" value="C:proton-transporting ATP synthase complex"/>
    <property type="evidence" value="ECO:0007669"/>
    <property type="project" value="UniProtKB-KW"/>
</dbReference>